<organism evidence="9 10">
    <name type="scientific">Coniophora puteana (strain RWD-64-598)</name>
    <name type="common">Brown rot fungus</name>
    <dbReference type="NCBI Taxonomy" id="741705"/>
    <lineage>
        <taxon>Eukaryota</taxon>
        <taxon>Fungi</taxon>
        <taxon>Dikarya</taxon>
        <taxon>Basidiomycota</taxon>
        <taxon>Agaricomycotina</taxon>
        <taxon>Agaricomycetes</taxon>
        <taxon>Agaricomycetidae</taxon>
        <taxon>Boletales</taxon>
        <taxon>Coniophorineae</taxon>
        <taxon>Coniophoraceae</taxon>
        <taxon>Coniophora</taxon>
    </lineage>
</organism>
<dbReference type="KEGG" id="cput:CONPUDRAFT_89043"/>
<evidence type="ECO:0000313" key="9">
    <source>
        <dbReference type="EMBL" id="EIW83052.1"/>
    </source>
</evidence>
<evidence type="ECO:0000256" key="5">
    <source>
        <dbReference type="ARBA" id="ARBA00022833"/>
    </source>
</evidence>
<dbReference type="OrthoDB" id="2423195at2759"/>
<dbReference type="PANTHER" id="PTHR10887">
    <property type="entry name" value="DNA2/NAM7 HELICASE FAMILY"/>
    <property type="match status" value="1"/>
</dbReference>
<dbReference type="Pfam" id="PF13087">
    <property type="entry name" value="AAA_12"/>
    <property type="match status" value="1"/>
</dbReference>
<keyword evidence="5" id="KW-0862">Zinc</keyword>
<dbReference type="InterPro" id="IPR045055">
    <property type="entry name" value="DNA2/NAM7-like"/>
</dbReference>
<dbReference type="Proteomes" id="UP000053558">
    <property type="component" value="Unassembled WGS sequence"/>
</dbReference>
<dbReference type="GO" id="GO:0008270">
    <property type="term" value="F:zinc ion binding"/>
    <property type="evidence" value="ECO:0007669"/>
    <property type="project" value="UniProtKB-KW"/>
</dbReference>
<dbReference type="GO" id="GO:0004386">
    <property type="term" value="F:helicase activity"/>
    <property type="evidence" value="ECO:0007669"/>
    <property type="project" value="InterPro"/>
</dbReference>
<dbReference type="OMA" id="APCQEPC"/>
<keyword evidence="10" id="KW-1185">Reference proteome</keyword>
<keyword evidence="4" id="KW-0863">Zinc-finger</keyword>
<dbReference type="EMBL" id="JH711576">
    <property type="protein sequence ID" value="EIW83052.1"/>
    <property type="molecule type" value="Genomic_DNA"/>
</dbReference>
<feature type="domain" description="RZ-type" evidence="8">
    <location>
        <begin position="1996"/>
        <end position="2071"/>
    </location>
</feature>
<evidence type="ECO:0000313" key="10">
    <source>
        <dbReference type="Proteomes" id="UP000053558"/>
    </source>
</evidence>
<dbReference type="RefSeq" id="XP_007766918.1">
    <property type="nucleotide sequence ID" value="XM_007768728.1"/>
</dbReference>
<dbReference type="GO" id="GO:0031048">
    <property type="term" value="P:regulatory ncRNA-mediated heterochromatin formation"/>
    <property type="evidence" value="ECO:0007669"/>
    <property type="project" value="TreeGrafter"/>
</dbReference>
<evidence type="ECO:0000256" key="2">
    <source>
        <dbReference type="ARBA" id="ARBA00022490"/>
    </source>
</evidence>
<gene>
    <name evidence="9" type="ORF">CONPUDRAFT_89043</name>
</gene>
<evidence type="ECO:0000256" key="7">
    <source>
        <dbReference type="SAM" id="MobiDB-lite"/>
    </source>
</evidence>
<keyword evidence="2" id="KW-0963">Cytoplasm</keyword>
<dbReference type="GeneID" id="19211295"/>
<dbReference type="GO" id="GO:0031380">
    <property type="term" value="C:nuclear RNA-directed RNA polymerase complex"/>
    <property type="evidence" value="ECO:0007669"/>
    <property type="project" value="TreeGrafter"/>
</dbReference>
<dbReference type="GO" id="GO:0002376">
    <property type="term" value="P:immune system process"/>
    <property type="evidence" value="ECO:0007669"/>
    <property type="project" value="UniProtKB-KW"/>
</dbReference>
<evidence type="ECO:0000259" key="8">
    <source>
        <dbReference type="PROSITE" id="PS51981"/>
    </source>
</evidence>
<dbReference type="Gene3D" id="3.40.50.300">
    <property type="entry name" value="P-loop containing nucleotide triphosphate hydrolases"/>
    <property type="match status" value="3"/>
</dbReference>
<dbReference type="PANTHER" id="PTHR10887:SF445">
    <property type="entry name" value="NFX1-TYPE ZINC FINGER-CONTAINING PROTEIN 1"/>
    <property type="match status" value="1"/>
</dbReference>
<comment type="caution">
    <text evidence="9">The sequence shown here is derived from an EMBL/GenBank/DDBJ whole genome shotgun (WGS) entry which is preliminary data.</text>
</comment>
<keyword evidence="6" id="KW-0391">Immunity</keyword>
<comment type="subcellular location">
    <subcellularLocation>
        <location evidence="1">Cytoplasm</location>
    </subcellularLocation>
</comment>
<dbReference type="SUPFAM" id="SSF52540">
    <property type="entry name" value="P-loop containing nucleoside triphosphate hydrolases"/>
    <property type="match status" value="1"/>
</dbReference>
<dbReference type="PROSITE" id="PS51981">
    <property type="entry name" value="ZF_RZ"/>
    <property type="match status" value="1"/>
</dbReference>
<name>A0A5M3MV49_CONPW</name>
<dbReference type="GO" id="GO:0005737">
    <property type="term" value="C:cytoplasm"/>
    <property type="evidence" value="ECO:0007669"/>
    <property type="project" value="UniProtKB-SubCell"/>
</dbReference>
<keyword evidence="3" id="KW-0479">Metal-binding</keyword>
<proteinExistence type="predicted"/>
<reference evidence="10" key="1">
    <citation type="journal article" date="2012" name="Science">
        <title>The Paleozoic origin of enzymatic lignin decomposition reconstructed from 31 fungal genomes.</title>
        <authorList>
            <person name="Floudas D."/>
            <person name="Binder M."/>
            <person name="Riley R."/>
            <person name="Barry K."/>
            <person name="Blanchette R.A."/>
            <person name="Henrissat B."/>
            <person name="Martinez A.T."/>
            <person name="Otillar R."/>
            <person name="Spatafora J.W."/>
            <person name="Yadav J.S."/>
            <person name="Aerts A."/>
            <person name="Benoit I."/>
            <person name="Boyd A."/>
            <person name="Carlson A."/>
            <person name="Copeland A."/>
            <person name="Coutinho P.M."/>
            <person name="de Vries R.P."/>
            <person name="Ferreira P."/>
            <person name="Findley K."/>
            <person name="Foster B."/>
            <person name="Gaskell J."/>
            <person name="Glotzer D."/>
            <person name="Gorecki P."/>
            <person name="Heitman J."/>
            <person name="Hesse C."/>
            <person name="Hori C."/>
            <person name="Igarashi K."/>
            <person name="Jurgens J.A."/>
            <person name="Kallen N."/>
            <person name="Kersten P."/>
            <person name="Kohler A."/>
            <person name="Kuees U."/>
            <person name="Kumar T.K.A."/>
            <person name="Kuo A."/>
            <person name="LaButti K."/>
            <person name="Larrondo L.F."/>
            <person name="Lindquist E."/>
            <person name="Ling A."/>
            <person name="Lombard V."/>
            <person name="Lucas S."/>
            <person name="Lundell T."/>
            <person name="Martin R."/>
            <person name="McLaughlin D.J."/>
            <person name="Morgenstern I."/>
            <person name="Morin E."/>
            <person name="Murat C."/>
            <person name="Nagy L.G."/>
            <person name="Nolan M."/>
            <person name="Ohm R.A."/>
            <person name="Patyshakuliyeva A."/>
            <person name="Rokas A."/>
            <person name="Ruiz-Duenas F.J."/>
            <person name="Sabat G."/>
            <person name="Salamov A."/>
            <person name="Samejima M."/>
            <person name="Schmutz J."/>
            <person name="Slot J.C."/>
            <person name="St John F."/>
            <person name="Stenlid J."/>
            <person name="Sun H."/>
            <person name="Sun S."/>
            <person name="Syed K."/>
            <person name="Tsang A."/>
            <person name="Wiebenga A."/>
            <person name="Young D."/>
            <person name="Pisabarro A."/>
            <person name="Eastwood D.C."/>
            <person name="Martin F."/>
            <person name="Cullen D."/>
            <person name="Grigoriev I.V."/>
            <person name="Hibbett D.S."/>
        </authorList>
    </citation>
    <scope>NUCLEOTIDE SEQUENCE [LARGE SCALE GENOMIC DNA]</scope>
    <source>
        <strain evidence="10">RWD-64-598 SS2</strain>
    </source>
</reference>
<dbReference type="Pfam" id="PF20173">
    <property type="entry name" value="ZnF_RZ-type"/>
    <property type="match status" value="1"/>
</dbReference>
<protein>
    <recommendedName>
        <fullName evidence="8">RZ-type domain-containing protein</fullName>
    </recommendedName>
</protein>
<evidence type="ECO:0000256" key="6">
    <source>
        <dbReference type="ARBA" id="ARBA00022859"/>
    </source>
</evidence>
<evidence type="ECO:0000256" key="4">
    <source>
        <dbReference type="ARBA" id="ARBA00022771"/>
    </source>
</evidence>
<dbReference type="InterPro" id="IPR046439">
    <property type="entry name" value="ZF_RZ_dom"/>
</dbReference>
<dbReference type="CDD" id="cd06008">
    <property type="entry name" value="NF-X1-zinc-finger"/>
    <property type="match status" value="1"/>
</dbReference>
<feature type="region of interest" description="Disordered" evidence="7">
    <location>
        <begin position="245"/>
        <end position="264"/>
    </location>
</feature>
<dbReference type="Pfam" id="PF13086">
    <property type="entry name" value="AAA_11"/>
    <property type="match status" value="1"/>
</dbReference>
<sequence>MLSPTEAHYQIKRFLADSFRFRTTYEVYAFMKALSSADPSNQSWTTEDGQLFLSSITSSSGIMRIIQILSWSKVSTKAGTNKECLSFQRGLIPILKFMSSEYVVKSTLWTQSNILFHTILDNIENLSFVINSCMEAIMAAESFSVLQQPGAMQGESMGISFFTSLSTILQEVLIRFKNTVIMYPNLGPLSRQVNEWYFKWQASICASPSAFDGPFMSTQIPVRDLILGDIQDRFARIISMVEREQEKANGNGKEKDQPRTAPRISEGKLAALKTAYEGPGELRHEGPCHDNDHVDIYDIRIAPTHEELTCWLDPFLPANLYGAPHLAPPESMERLLDIQFHLLREELIAPLRLAVQLVLDDIKNTNFRKTQLSQFLSKGGGKCRGHAGGRDGVMFNLGISTSIMFDAPPGRARSQQASARAAFWEGMSGKHLSQGGLIEVVWQSGGNVAIHLGVIASSVKDVAEHVRRNAERVCVRIVFFDASVELRILQDLHSRSTDSGIKLLVESPMMFEAFRPILEALKVQPETIPFASDLVHHHPDFFSTHSISPPKYALLPGFSYDLSSLVSGFDRNQLLLAPSDTHTADNARALLRQQSCLDPSQADAVVDALMSEVALIQGPPGTGKSYTGLQLLRVLLNNGIRPILMIAFTNHALDHMLSSVLDAGITKNIRISEFSIEMLEMIAGHSRLDSSFSGRHRDHKVAEEEICQLINQMVNSEIESESEEISKHIQCFYPEHHEFLSNPPPWINSIISAFVDHEEGWYSQGASSRSKLKDISLYALWLKAVDLDFLEQPEPFSDATGLSVQPHSTHNTFSMLNVEGSHEDETAGSDEEGPEDIVVASGLVEERWLTEFQNSAQMTELSQSAMQNQITQASPQPHTPRSISPLATSNTPHIGDIQAFFSTFNYDRPPQVPTSNRCLEHLFDDGGVWSMGRLERASLHDYWLQQVRVTVYEARLAEFQRLRERHAETLRRYNEGKEEVKWLLMKNVDIIGCTTMGAAKLTSLLKGLSPWVLLVEEAGQVLEAHILSSLVPSVEHLILIALSMDSKRGCELFKFDMSLMERLSSAGFPMSRIDVQRRMRPSISSLIQNTLYPGLEDHEIVLQYPPVQGITKDVFFFTHEHQENGGAEDMLASKYDMFEVNMIKDLVLYFLRQGCYSQDGDIVVLCAYLGQLARLRDALTNEMAVIVELDERDKQALAEEEDDVAVDSETTSSVEQVQVTKRVRLRTVDNYQGEEGTIVILSLVRNSGALDEEMANLGIAAANRTNIGFLKSENRTNARHGLYIFGNAANLASRSTMWKSVIEELEVGDALGPALPMIHFFLLNYFACHRHPDIVELVSEPGVLPRIAPDSGCMRPCEFRLQCGHMGPYKCHSDDPKHMVVHCLQVCRRLCSREHPCKKECAEPCGNCLFLIYDVKLPCGHTSPPLSCHRMDSLKDVACLHPVVKNLPHCEHSATLSCSADPTLHKCREICERVMPCCRKTCNAPCHECQEMSLPNADRLEYIERAHHRKHGCDKLLYCGHQCQEPCLRPCRQFCSHARCKLQCSDPCPCQKPCEWRCCHHTCPVPCGSVCARLPCDLRCYRKLGCGHRCPSVCGEDCRIQVCPACAAEDQRSKVADLVMQWTLQEINVDEETVDELLITLPHCGHVFTVETLDGICSMTEYYNQDAQGCWETLACPPHGFKSPPTCPTCRTAIKSPCYGQIFKRADLDILERNIPSKMSRRLTEAQSRDNNVANTKLHKVEPPVVDIWRKATHKLFTAYRIAADAGGMRSAHNRAWEASVSCLYEQETQCYVDHPSQAPMRPMEHARQEAMRKVGQPRPLADKRFLVESIWTSLHIQLALSRLGTAWLEEVTRLGNEYPKSSRAVWASYLDFIFSTCSRDVNLAFNIAISSGSPRQATTTVLMHLRVDLEKFCFNLFMCRSNGTLKDDREEMIARVESGRDQAGQEVKQAVRNYLNPCMTTVNTDLEKERKWLEDNFSKTAHTITDKWENILKSLRMDTFYEPVSRRADGNRHTGHFYNCPNGHTFVITECGGAVERSQCPECGENIGGSGHRLDSRNTVATDFEALARQAGAGISPWMF</sequence>
<evidence type="ECO:0000256" key="1">
    <source>
        <dbReference type="ARBA" id="ARBA00004496"/>
    </source>
</evidence>
<dbReference type="InterPro" id="IPR041679">
    <property type="entry name" value="DNA2/NAM7-like_C"/>
</dbReference>
<accession>A0A5M3MV49</accession>
<evidence type="ECO:0000256" key="3">
    <source>
        <dbReference type="ARBA" id="ARBA00022723"/>
    </source>
</evidence>
<dbReference type="InterPro" id="IPR041677">
    <property type="entry name" value="DNA2/NAM7_AAA_11"/>
</dbReference>
<dbReference type="InterPro" id="IPR047187">
    <property type="entry name" value="SF1_C_Upf1"/>
</dbReference>
<dbReference type="InterPro" id="IPR027417">
    <property type="entry name" value="P-loop_NTPase"/>
</dbReference>
<dbReference type="CDD" id="cd18808">
    <property type="entry name" value="SF1_C_Upf1"/>
    <property type="match status" value="1"/>
</dbReference>
<feature type="compositionally biased region" description="Basic and acidic residues" evidence="7">
    <location>
        <begin position="245"/>
        <end position="258"/>
    </location>
</feature>